<evidence type="ECO:0000313" key="4">
    <source>
        <dbReference type="EMBL" id="CAL1149387.1"/>
    </source>
</evidence>
<feature type="chain" id="PRO_5043270734" evidence="2">
    <location>
        <begin position="23"/>
        <end position="465"/>
    </location>
</feature>
<keyword evidence="1" id="KW-1133">Transmembrane helix</keyword>
<proteinExistence type="predicted"/>
<reference evidence="3" key="1">
    <citation type="submission" date="2022-10" db="EMBL/GenBank/DDBJ databases">
        <authorList>
            <person name="Chen Y."/>
            <person name="Dougan E. K."/>
            <person name="Chan C."/>
            <person name="Rhodes N."/>
            <person name="Thang M."/>
        </authorList>
    </citation>
    <scope>NUCLEOTIDE SEQUENCE</scope>
</reference>
<accession>A0A9P1CRX0</accession>
<feature type="transmembrane region" description="Helical" evidence="1">
    <location>
        <begin position="146"/>
        <end position="163"/>
    </location>
</feature>
<evidence type="ECO:0000256" key="1">
    <source>
        <dbReference type="SAM" id="Phobius"/>
    </source>
</evidence>
<feature type="transmembrane region" description="Helical" evidence="1">
    <location>
        <begin position="354"/>
        <end position="379"/>
    </location>
</feature>
<dbReference type="OrthoDB" id="441306at2759"/>
<dbReference type="EMBL" id="CAMXCT030002146">
    <property type="protein sequence ID" value="CAL4783324.1"/>
    <property type="molecule type" value="Genomic_DNA"/>
</dbReference>
<evidence type="ECO:0000313" key="6">
    <source>
        <dbReference type="Proteomes" id="UP001152797"/>
    </source>
</evidence>
<organism evidence="3">
    <name type="scientific">Cladocopium goreaui</name>
    <dbReference type="NCBI Taxonomy" id="2562237"/>
    <lineage>
        <taxon>Eukaryota</taxon>
        <taxon>Sar</taxon>
        <taxon>Alveolata</taxon>
        <taxon>Dinophyceae</taxon>
        <taxon>Suessiales</taxon>
        <taxon>Symbiodiniaceae</taxon>
        <taxon>Cladocopium</taxon>
    </lineage>
</organism>
<feature type="transmembrane region" description="Helical" evidence="1">
    <location>
        <begin position="175"/>
        <end position="198"/>
    </location>
</feature>
<keyword evidence="1" id="KW-0812">Transmembrane</keyword>
<gene>
    <name evidence="3" type="ORF">C1SCF055_LOCUS22526</name>
</gene>
<feature type="signal peptide" evidence="2">
    <location>
        <begin position="1"/>
        <end position="22"/>
    </location>
</feature>
<keyword evidence="1" id="KW-0472">Membrane</keyword>
<dbReference type="EMBL" id="CAMXCT020002146">
    <property type="protein sequence ID" value="CAL1149387.1"/>
    <property type="molecule type" value="Genomic_DNA"/>
</dbReference>
<evidence type="ECO:0000313" key="3">
    <source>
        <dbReference type="EMBL" id="CAI3996012.1"/>
    </source>
</evidence>
<protein>
    <submittedName>
        <fullName evidence="5">Unconventional myosin-IXa</fullName>
    </submittedName>
</protein>
<reference evidence="4" key="2">
    <citation type="submission" date="2024-04" db="EMBL/GenBank/DDBJ databases">
        <authorList>
            <person name="Chen Y."/>
            <person name="Shah S."/>
            <person name="Dougan E. K."/>
            <person name="Thang M."/>
            <person name="Chan C."/>
        </authorList>
    </citation>
    <scope>NUCLEOTIDE SEQUENCE [LARGE SCALE GENOMIC DNA]</scope>
</reference>
<dbReference type="EMBL" id="CAMXCT010002146">
    <property type="protein sequence ID" value="CAI3996012.1"/>
    <property type="molecule type" value="Genomic_DNA"/>
</dbReference>
<evidence type="ECO:0000256" key="2">
    <source>
        <dbReference type="SAM" id="SignalP"/>
    </source>
</evidence>
<comment type="caution">
    <text evidence="3">The sequence shown here is derived from an EMBL/GenBank/DDBJ whole genome shotgun (WGS) entry which is preliminary data.</text>
</comment>
<keyword evidence="2" id="KW-0732">Signal</keyword>
<dbReference type="AlphaFoldDB" id="A0A9P1CRX0"/>
<name>A0A9P1CRX0_9DINO</name>
<sequence>MGLSRYIECLVLTCLGWAPFLAVVNYKPDPMTDLYACTKPCHNIHYSRTETVPETTAAKLQLKNSSFPSWDFPAFISVENGGNFSALHPQGTWWGLMQTYPPILDSIWSASDTKEFPNPAHVNELVCETDNVRKQIEDNRDKGCAITVYLFVLVMWTLMKLAHDWALLADVAEDFTLVIGVLSWAFQLLASDAALYWAAAVTHVFVSRVPEGNGACYYQLQPFATLTALGAALLLLYFSHVKMNNLVLSLVNYYCKIFSVPYGAVKGIAASQPLLTKGLHGDSDVLPAPAPHQQLEFRNRKRLCIFARSLYWFCLLSYGRRTVPFDFFGNLFLRVTELAVSQAWSLAPVVFLKLATLLAAAATPVIGGALAASVLVTVIQEARSDWRSLRAIDKLTVSAQLLLSTALLLLALSTSGGDRDILEPDLNNSNLSNLEFGSGDDGQSREHVRNGKYDGVERFFAEHGD</sequence>
<dbReference type="Proteomes" id="UP001152797">
    <property type="component" value="Unassembled WGS sequence"/>
</dbReference>
<keyword evidence="6" id="KW-1185">Reference proteome</keyword>
<feature type="transmembrane region" description="Helical" evidence="1">
    <location>
        <begin position="218"/>
        <end position="238"/>
    </location>
</feature>
<evidence type="ECO:0000313" key="5">
    <source>
        <dbReference type="EMBL" id="CAL4783324.1"/>
    </source>
</evidence>